<dbReference type="HAMAP" id="MF_00675">
    <property type="entry name" value="UxaC"/>
    <property type="match status" value="1"/>
</dbReference>
<dbReference type="EC" id="5.3.1.12" evidence="4 7"/>
<evidence type="ECO:0000313" key="9">
    <source>
        <dbReference type="Proteomes" id="UP000587760"/>
    </source>
</evidence>
<evidence type="ECO:0000256" key="1">
    <source>
        <dbReference type="ARBA" id="ARBA00001165"/>
    </source>
</evidence>
<dbReference type="Gene3D" id="1.10.2020.10">
    <property type="entry name" value="uronate isomerase, domain 2, chain A"/>
    <property type="match status" value="1"/>
</dbReference>
<keyword evidence="9" id="KW-1185">Reference proteome</keyword>
<comment type="pathway">
    <text evidence="2 7">Carbohydrate metabolism; pentose and glucuronate interconversion.</text>
</comment>
<proteinExistence type="inferred from homology"/>
<dbReference type="SUPFAM" id="SSF51556">
    <property type="entry name" value="Metallo-dependent hydrolases"/>
    <property type="match status" value="1"/>
</dbReference>
<dbReference type="UniPathway" id="UPA00246"/>
<dbReference type="PANTHER" id="PTHR30068">
    <property type="entry name" value="URONATE ISOMERASE"/>
    <property type="match status" value="1"/>
</dbReference>
<dbReference type="InterPro" id="IPR032466">
    <property type="entry name" value="Metal_Hydrolase"/>
</dbReference>
<dbReference type="Gene3D" id="3.20.20.140">
    <property type="entry name" value="Metal-dependent hydrolases"/>
    <property type="match status" value="1"/>
</dbReference>
<evidence type="ECO:0000256" key="6">
    <source>
        <dbReference type="ARBA" id="ARBA00023235"/>
    </source>
</evidence>
<dbReference type="RefSeq" id="WP_184744408.1">
    <property type="nucleotide sequence ID" value="NZ_JACHGJ010000001.1"/>
</dbReference>
<comment type="catalytic activity">
    <reaction evidence="7">
        <text>aldehydo-D-galacturonate = keto-D-tagaturonate</text>
        <dbReference type="Rhea" id="RHEA:27702"/>
        <dbReference type="ChEBI" id="CHEBI:12952"/>
        <dbReference type="ChEBI" id="CHEBI:17886"/>
    </reaction>
</comment>
<dbReference type="PANTHER" id="PTHR30068:SF4">
    <property type="entry name" value="URONATE ISOMERASE"/>
    <property type="match status" value="1"/>
</dbReference>
<protein>
    <recommendedName>
        <fullName evidence="5 7">Uronate isomerase</fullName>
        <ecNumber evidence="4 7">5.3.1.12</ecNumber>
    </recommendedName>
    <alternativeName>
        <fullName evidence="7">Glucuronate isomerase</fullName>
    </alternativeName>
    <alternativeName>
        <fullName evidence="7">Uronic isomerase</fullName>
    </alternativeName>
</protein>
<evidence type="ECO:0000256" key="5">
    <source>
        <dbReference type="ARBA" id="ARBA00020555"/>
    </source>
</evidence>
<evidence type="ECO:0000313" key="8">
    <source>
        <dbReference type="EMBL" id="MBB6479329.1"/>
    </source>
</evidence>
<reference evidence="8 9" key="1">
    <citation type="submission" date="2020-08" db="EMBL/GenBank/DDBJ databases">
        <title>Genomic Encyclopedia of Type Strains, Phase IV (KMG-IV): sequencing the most valuable type-strain genomes for metagenomic binning, comparative biology and taxonomic classification.</title>
        <authorList>
            <person name="Goeker M."/>
        </authorList>
    </citation>
    <scope>NUCLEOTIDE SEQUENCE [LARGE SCALE GENOMIC DNA]</scope>
    <source>
        <strain evidence="8 9">DSM 2461</strain>
    </source>
</reference>
<dbReference type="AlphaFoldDB" id="A0A841R8P4"/>
<dbReference type="GO" id="GO:0042840">
    <property type="term" value="P:D-glucuronate catabolic process"/>
    <property type="evidence" value="ECO:0007669"/>
    <property type="project" value="TreeGrafter"/>
</dbReference>
<gene>
    <name evidence="7" type="primary">uxaC</name>
    <name evidence="8" type="ORF">HNR50_000962</name>
</gene>
<evidence type="ECO:0000256" key="7">
    <source>
        <dbReference type="HAMAP-Rule" id="MF_00675"/>
    </source>
</evidence>
<dbReference type="NCBIfam" id="NF002794">
    <property type="entry name" value="PRK02925.1"/>
    <property type="match status" value="1"/>
</dbReference>
<name>A0A841R8P4_9SPIO</name>
<evidence type="ECO:0000256" key="2">
    <source>
        <dbReference type="ARBA" id="ARBA00004892"/>
    </source>
</evidence>
<dbReference type="InterPro" id="IPR003766">
    <property type="entry name" value="Uronate_isomerase"/>
</dbReference>
<comment type="catalytic activity">
    <reaction evidence="1 7">
        <text>D-glucuronate = D-fructuronate</text>
        <dbReference type="Rhea" id="RHEA:13049"/>
        <dbReference type="ChEBI" id="CHEBI:58720"/>
        <dbReference type="ChEBI" id="CHEBI:59863"/>
        <dbReference type="EC" id="5.3.1.12"/>
    </reaction>
</comment>
<dbReference type="Proteomes" id="UP000587760">
    <property type="component" value="Unassembled WGS sequence"/>
</dbReference>
<keyword evidence="6 7" id="KW-0413">Isomerase</keyword>
<dbReference type="GO" id="GO:0019698">
    <property type="term" value="P:D-galacturonate catabolic process"/>
    <property type="evidence" value="ECO:0007669"/>
    <property type="project" value="TreeGrafter"/>
</dbReference>
<organism evidence="8 9">
    <name type="scientific">Spirochaeta isovalerica</name>
    <dbReference type="NCBI Taxonomy" id="150"/>
    <lineage>
        <taxon>Bacteria</taxon>
        <taxon>Pseudomonadati</taxon>
        <taxon>Spirochaetota</taxon>
        <taxon>Spirochaetia</taxon>
        <taxon>Spirochaetales</taxon>
        <taxon>Spirochaetaceae</taxon>
        <taxon>Spirochaeta</taxon>
    </lineage>
</organism>
<evidence type="ECO:0000256" key="4">
    <source>
        <dbReference type="ARBA" id="ARBA00012546"/>
    </source>
</evidence>
<dbReference type="EMBL" id="JACHGJ010000001">
    <property type="protein sequence ID" value="MBB6479329.1"/>
    <property type="molecule type" value="Genomic_DNA"/>
</dbReference>
<evidence type="ECO:0000256" key="3">
    <source>
        <dbReference type="ARBA" id="ARBA00008397"/>
    </source>
</evidence>
<sequence length="470" mass="53377">MKPFMDKDFLLETETARTLYHKYAAPMPIFDYHCHLPPGDIAENSRFSNLYDIWLTGDHYKWRAMRSFGIDERYVTGDASPYEKFEAYASMIPYTIGNPLYHWTHLELQRYFNITTLLSKETAKEIWDEAEKQLAEKPMGARDYLIESNVKAVCTTDDPVDSLEYHTSIIGEGDCPVKVLPTFRPDKALAFGNRADFIIYMKKLSEVSGVKIRKYDDLIEALENRHAYFHHLGGRLSDHALTTSIFAESSKDELEEIFKDLFLGVDPLSDLQVEKLQTAVLAELARMNREKGWTMQIHLGALRNNNSTGLASLGPDTGFDSIADGPIAWKLSRFLDKVNSNGGLPKTILYVLNPSDNYTIGTMIGNFQDGKTAGKIQFGSGWWFNDQRDGMEAQMKALGNLGLLSKFVGMLTDSRSFLSFPRHEYFRRILCNILGNWVEKGEYPNDEKILGEIVQGISFNNAVDYLGVDL</sequence>
<accession>A0A841R8P4</accession>
<dbReference type="GO" id="GO:0008880">
    <property type="term" value="F:glucuronate isomerase activity"/>
    <property type="evidence" value="ECO:0007669"/>
    <property type="project" value="UniProtKB-UniRule"/>
</dbReference>
<comment type="caution">
    <text evidence="8">The sequence shown here is derived from an EMBL/GenBank/DDBJ whole genome shotgun (WGS) entry which is preliminary data.</text>
</comment>
<comment type="similarity">
    <text evidence="3 7">Belongs to the metallo-dependent hydrolases superfamily. Uronate isomerase family.</text>
</comment>
<dbReference type="Pfam" id="PF02614">
    <property type="entry name" value="UxaC"/>
    <property type="match status" value="1"/>
</dbReference>